<dbReference type="AlphaFoldDB" id="A0A9D7QI26"/>
<evidence type="ECO:0000256" key="1">
    <source>
        <dbReference type="ARBA" id="ARBA00006315"/>
    </source>
</evidence>
<dbReference type="PANTHER" id="PTHR11060">
    <property type="entry name" value="PROTEIN MEMO1"/>
    <property type="match status" value="1"/>
</dbReference>
<organism evidence="3 4">
    <name type="scientific">Candidatus Dechloromonas phosphorivorans</name>
    <dbReference type="NCBI Taxonomy" id="2899244"/>
    <lineage>
        <taxon>Bacteria</taxon>
        <taxon>Pseudomonadati</taxon>
        <taxon>Pseudomonadota</taxon>
        <taxon>Betaproteobacteria</taxon>
        <taxon>Rhodocyclales</taxon>
        <taxon>Azonexaceae</taxon>
        <taxon>Dechloromonas</taxon>
    </lineage>
</organism>
<reference evidence="3" key="1">
    <citation type="submission" date="2020-10" db="EMBL/GenBank/DDBJ databases">
        <title>Connecting structure to function with the recovery of over 1000 high-quality activated sludge metagenome-assembled genomes encoding full-length rRNA genes using long-read sequencing.</title>
        <authorList>
            <person name="Singleton C.M."/>
            <person name="Petriglieri F."/>
            <person name="Kristensen J.M."/>
            <person name="Kirkegaard R.H."/>
            <person name="Michaelsen T.Y."/>
            <person name="Andersen M.H."/>
            <person name="Karst S.M."/>
            <person name="Dueholm M.S."/>
            <person name="Nielsen P.H."/>
            <person name="Albertsen M."/>
        </authorList>
    </citation>
    <scope>NUCLEOTIDE SEQUENCE</scope>
    <source>
        <strain evidence="3">OdNE_18-Q3-R46-58_BAT3C.305</strain>
    </source>
</reference>
<evidence type="ECO:0000313" key="3">
    <source>
        <dbReference type="EMBL" id="MBK8890931.1"/>
    </source>
</evidence>
<accession>A0A9D7QI26</accession>
<proteinExistence type="inferred from homology"/>
<gene>
    <name evidence="3" type="primary">amrB</name>
    <name evidence="3" type="ORF">IPN75_11400</name>
</gene>
<sequence length="291" mass="30968">MRCPACSPSAAAWPSDYCSFEESTVTITRSPAVAGMFYPASPAVLAATVDQLLAAAPTTETLQPKALIVPHAGYVYSGSTAAMAYAALAPWRSTIRRVVLLGPTHRVAVDGIAVPKTDAFATPLGSIPLDAPAIARLAALPQIVFSDRAHAEEHSLEVHLPFLQRMLDDFTLVPLAVGHAAPEAVAEVLDLLWGGPETLIVISSDLSHFLPYAAANQVDRDTCQHILQLDTHIRTDQACGAYPVNGLLLAARRRGLVPQLIHRCNSGDTAGDRQRVVGYAAFAFHEANDHG</sequence>
<dbReference type="PANTHER" id="PTHR11060:SF0">
    <property type="entry name" value="PROTEIN MEMO1"/>
    <property type="match status" value="1"/>
</dbReference>
<dbReference type="InterPro" id="IPR002737">
    <property type="entry name" value="MEMO1_fam"/>
</dbReference>
<dbReference type="NCBIfam" id="TIGR04336">
    <property type="entry name" value="AmmeMemoSam_B"/>
    <property type="match status" value="1"/>
</dbReference>
<evidence type="ECO:0000313" key="4">
    <source>
        <dbReference type="Proteomes" id="UP000808146"/>
    </source>
</evidence>
<dbReference type="Gene3D" id="3.40.830.10">
    <property type="entry name" value="LigB-like"/>
    <property type="match status" value="1"/>
</dbReference>
<dbReference type="CDD" id="cd07361">
    <property type="entry name" value="MEMO_like"/>
    <property type="match status" value="1"/>
</dbReference>
<dbReference type="Proteomes" id="UP000808146">
    <property type="component" value="Unassembled WGS sequence"/>
</dbReference>
<dbReference type="EMBL" id="JADKBR010000015">
    <property type="protein sequence ID" value="MBK8890931.1"/>
    <property type="molecule type" value="Genomic_DNA"/>
</dbReference>
<comment type="caution">
    <text evidence="3">The sequence shown here is derived from an EMBL/GenBank/DDBJ whole genome shotgun (WGS) entry which is preliminary data.</text>
</comment>
<comment type="similarity">
    <text evidence="1 2">Belongs to the MEMO1 family.</text>
</comment>
<dbReference type="HAMAP" id="MF_00055">
    <property type="entry name" value="MEMO1"/>
    <property type="match status" value="1"/>
</dbReference>
<name>A0A9D7QI26_9RHOO</name>
<protein>
    <recommendedName>
        <fullName evidence="2">MEMO1 family protein IPN75_11400</fullName>
    </recommendedName>
</protein>
<dbReference type="Pfam" id="PF01875">
    <property type="entry name" value="Memo"/>
    <property type="match status" value="1"/>
</dbReference>
<evidence type="ECO:0000256" key="2">
    <source>
        <dbReference type="HAMAP-Rule" id="MF_00055"/>
    </source>
</evidence>